<dbReference type="InterPro" id="IPR007110">
    <property type="entry name" value="Ig-like_dom"/>
</dbReference>
<dbReference type="PANTHER" id="PTHR14340">
    <property type="entry name" value="MICROFIBRIL-ASSOCIATED GLYCOPROTEIN 3"/>
    <property type="match status" value="1"/>
</dbReference>
<dbReference type="InterPro" id="IPR003598">
    <property type="entry name" value="Ig_sub2"/>
</dbReference>
<dbReference type="InterPro" id="IPR036179">
    <property type="entry name" value="Ig-like_dom_sf"/>
</dbReference>
<evidence type="ECO:0000259" key="4">
    <source>
        <dbReference type="PROSITE" id="PS50853"/>
    </source>
</evidence>
<feature type="domain" description="Ig-like" evidence="3">
    <location>
        <begin position="67"/>
        <end position="134"/>
    </location>
</feature>
<reference evidence="6" key="1">
    <citation type="submission" date="2022-11" db="UniProtKB">
        <authorList>
            <consortium name="WormBaseParasite"/>
        </authorList>
    </citation>
    <scope>IDENTIFICATION</scope>
</reference>
<dbReference type="CDD" id="cd00063">
    <property type="entry name" value="FN3"/>
    <property type="match status" value="1"/>
</dbReference>
<dbReference type="AlphaFoldDB" id="A0A914EKW0"/>
<evidence type="ECO:0000313" key="5">
    <source>
        <dbReference type="Proteomes" id="UP000887540"/>
    </source>
</evidence>
<dbReference type="PROSITE" id="PS50853">
    <property type="entry name" value="FN3"/>
    <property type="match status" value="1"/>
</dbReference>
<dbReference type="SUPFAM" id="SSF49265">
    <property type="entry name" value="Fibronectin type III"/>
    <property type="match status" value="1"/>
</dbReference>
<dbReference type="InterPro" id="IPR003961">
    <property type="entry name" value="FN3_dom"/>
</dbReference>
<keyword evidence="5" id="KW-1185">Reference proteome</keyword>
<evidence type="ECO:0000259" key="3">
    <source>
        <dbReference type="PROSITE" id="PS50835"/>
    </source>
</evidence>
<dbReference type="WBParaSite" id="ACRNAN_scaffold9121.g12231.t1">
    <property type="protein sequence ID" value="ACRNAN_scaffold9121.g12231.t1"/>
    <property type="gene ID" value="ACRNAN_scaffold9121.g12231"/>
</dbReference>
<dbReference type="Gene3D" id="2.60.40.10">
    <property type="entry name" value="Immunoglobulins"/>
    <property type="match status" value="2"/>
</dbReference>
<dbReference type="InterPro" id="IPR003599">
    <property type="entry name" value="Ig_sub"/>
</dbReference>
<dbReference type="InterPro" id="IPR036116">
    <property type="entry name" value="FN3_sf"/>
</dbReference>
<dbReference type="SMART" id="SM00408">
    <property type="entry name" value="IGc2"/>
    <property type="match status" value="1"/>
</dbReference>
<dbReference type="PROSITE" id="PS50835">
    <property type="entry name" value="IG_LIKE"/>
    <property type="match status" value="1"/>
</dbReference>
<feature type="domain" description="Fibronectin type-III" evidence="4">
    <location>
        <begin position="159"/>
        <end position="250"/>
    </location>
</feature>
<dbReference type="Proteomes" id="UP000887540">
    <property type="component" value="Unplaced"/>
</dbReference>
<dbReference type="PANTHER" id="PTHR14340:SF9">
    <property type="entry name" value="FIBRONECTIN TYPE-III DOMAIN-CONTAINING PROTEIN"/>
    <property type="match status" value="1"/>
</dbReference>
<sequence>MFECPGDTFADQIRYRRKWYSIVDSRSSKEDLDNPNEFLRELPVIPELATFAQVEHQISPLFSTKEPFILQDLEDINVKIGDPIRLICKFSSEEKVTTTWKRPNGENEDVEVETNETSSTLLIPESTLSDSGQYIITLENEYGKCSSICWITVITPPGTPLDFTYERLPNEVIKLKWSAPTSGNSQNLWYTMEYKREDMSEFQKAIHGITQHAIKISQLQQVIYKFRVYAFNEFFCGEPSEEIVVNMNEINNKNLMEISLD</sequence>
<keyword evidence="1" id="KW-0677">Repeat</keyword>
<proteinExistence type="predicted"/>
<evidence type="ECO:0000256" key="1">
    <source>
        <dbReference type="ARBA" id="ARBA00022737"/>
    </source>
</evidence>
<dbReference type="Pfam" id="PF00041">
    <property type="entry name" value="fn3"/>
    <property type="match status" value="1"/>
</dbReference>
<organism evidence="5 6">
    <name type="scientific">Acrobeloides nanus</name>
    <dbReference type="NCBI Taxonomy" id="290746"/>
    <lineage>
        <taxon>Eukaryota</taxon>
        <taxon>Metazoa</taxon>
        <taxon>Ecdysozoa</taxon>
        <taxon>Nematoda</taxon>
        <taxon>Chromadorea</taxon>
        <taxon>Rhabditida</taxon>
        <taxon>Tylenchina</taxon>
        <taxon>Cephalobomorpha</taxon>
        <taxon>Cephaloboidea</taxon>
        <taxon>Cephalobidae</taxon>
        <taxon>Acrobeloides</taxon>
    </lineage>
</organism>
<dbReference type="SUPFAM" id="SSF48726">
    <property type="entry name" value="Immunoglobulin"/>
    <property type="match status" value="1"/>
</dbReference>
<dbReference type="InterPro" id="IPR013783">
    <property type="entry name" value="Ig-like_fold"/>
</dbReference>
<dbReference type="Pfam" id="PF07679">
    <property type="entry name" value="I-set"/>
    <property type="match status" value="1"/>
</dbReference>
<name>A0A914EKW0_9BILA</name>
<accession>A0A914EKW0</accession>
<evidence type="ECO:0000256" key="2">
    <source>
        <dbReference type="ARBA" id="ARBA00023319"/>
    </source>
</evidence>
<dbReference type="SMART" id="SM00409">
    <property type="entry name" value="IG"/>
    <property type="match status" value="1"/>
</dbReference>
<protein>
    <submittedName>
        <fullName evidence="6">Uncharacterized protein</fullName>
    </submittedName>
</protein>
<evidence type="ECO:0000313" key="6">
    <source>
        <dbReference type="WBParaSite" id="ACRNAN_scaffold9121.g12231.t1"/>
    </source>
</evidence>
<keyword evidence="2" id="KW-0393">Immunoglobulin domain</keyword>
<dbReference type="InterPro" id="IPR013098">
    <property type="entry name" value="Ig_I-set"/>
</dbReference>